<feature type="region of interest" description="Disordered" evidence="1">
    <location>
        <begin position="676"/>
        <end position="706"/>
    </location>
</feature>
<feature type="compositionally biased region" description="Polar residues" evidence="1">
    <location>
        <begin position="694"/>
        <end position="705"/>
    </location>
</feature>
<evidence type="ECO:0000313" key="3">
    <source>
        <dbReference type="Proteomes" id="UP000518752"/>
    </source>
</evidence>
<accession>A0A8H5HXV5</accession>
<evidence type="ECO:0008006" key="4">
    <source>
        <dbReference type="Google" id="ProtNLM"/>
    </source>
</evidence>
<protein>
    <recommendedName>
        <fullName evidence="4">ARM repeat superfamily protein</fullName>
    </recommendedName>
</protein>
<dbReference type="SUPFAM" id="SSF48371">
    <property type="entry name" value="ARM repeat"/>
    <property type="match status" value="1"/>
</dbReference>
<comment type="caution">
    <text evidence="2">The sequence shown here is derived from an EMBL/GenBank/DDBJ whole genome shotgun (WGS) entry which is preliminary data.</text>
</comment>
<dbReference type="OrthoDB" id="26149at2759"/>
<dbReference type="InterPro" id="IPR011989">
    <property type="entry name" value="ARM-like"/>
</dbReference>
<dbReference type="EMBL" id="JAACJN010000010">
    <property type="protein sequence ID" value="KAF5391423.1"/>
    <property type="molecule type" value="Genomic_DNA"/>
</dbReference>
<dbReference type="InterPro" id="IPR040144">
    <property type="entry name" value="RAP1GDS1"/>
</dbReference>
<evidence type="ECO:0000256" key="1">
    <source>
        <dbReference type="SAM" id="MobiDB-lite"/>
    </source>
</evidence>
<dbReference type="Proteomes" id="UP000518752">
    <property type="component" value="Unassembled WGS sequence"/>
</dbReference>
<sequence length="796" mass="85401">MADLFPLQQKLSELLDRLRANESDNDWQKVASTAQLIADALRDKDGLVDNHTLLGKTSLPKTLASLFTLALHGSATPDSGYATPVLEILRVAANLCMDHDGNRASLLGVGLPQALVSLLRAYTKSFDPASNFKPLPISLSHLKVIRTAVGVLLNASVGYDPVKTHLLSLEAGSVLLKLSVAVYPPGAWLSFSSELTEEVKDEWQIRSIISGWVWRALVELKESKDEKDEKEEKEQSGLQSLTTKDLPLLISSLVAFTPPHVLAPSQSFSAAPDLFFDFLQTDFDALEESCTHIESLSLDVEEVRLALARELNSSSGSSLRSILAFIENGGPSPLWSNAPDDFDAPRKIKALAMCRAAMIKTVVEVTGENGTEKSLWDESSGGSGGEFVLMMVRWLTSYVSDMDAGNGALFDRPELATCASLSLGNLTRRGCAEEHATVLLSPPHSLASVLSSGHLLSPTTDIQVKHGVLGLLKHMAQALPPGSELHDAMGRAGLVRCICDSGVWDELTDGMAEVLQVSAIGVVKHMCNANVENAYRLVLPPEDEVPVPPSGLSQILALVKRANAVTVKSEGTRVLVNVVKSLWSSDIIGSPINTATSSIANGTVEDSAEKERKKQLCIKAVLTPQCATTLANLVGRSAQFPLLVNEGVVALTLLSTHTTGAPLVLKATLAALPFDTPPPPAAEPPSASTSVTTDLSSPTVATPSTRGRIPLLKTPLDMLIATLKNVDNPVNFQTEVRINVCSLFIQLGRNTSGEESFKVQETVKPVMEKVLDNLKDVKGKEEMLAKAIQKVLDTWV</sequence>
<keyword evidence="3" id="KW-1185">Reference proteome</keyword>
<evidence type="ECO:0000313" key="2">
    <source>
        <dbReference type="EMBL" id="KAF5391423.1"/>
    </source>
</evidence>
<reference evidence="2 3" key="1">
    <citation type="journal article" date="2020" name="ISME J.">
        <title>Uncovering the hidden diversity of litter-decomposition mechanisms in mushroom-forming fungi.</title>
        <authorList>
            <person name="Floudas D."/>
            <person name="Bentzer J."/>
            <person name="Ahren D."/>
            <person name="Johansson T."/>
            <person name="Persson P."/>
            <person name="Tunlid A."/>
        </authorList>
    </citation>
    <scope>NUCLEOTIDE SEQUENCE [LARGE SCALE GENOMIC DNA]</scope>
    <source>
        <strain evidence="2 3">CBS 406.79</strain>
    </source>
</reference>
<proteinExistence type="predicted"/>
<dbReference type="InterPro" id="IPR016024">
    <property type="entry name" value="ARM-type_fold"/>
</dbReference>
<dbReference type="PANTHER" id="PTHR10957">
    <property type="entry name" value="RAP1 GTPASE-GDP DISSOCIATION STIMULATOR 1"/>
    <property type="match status" value="1"/>
</dbReference>
<gene>
    <name evidence="2" type="ORF">D9757_001930</name>
</gene>
<dbReference type="Gene3D" id="1.25.10.10">
    <property type="entry name" value="Leucine-rich Repeat Variant"/>
    <property type="match status" value="1"/>
</dbReference>
<feature type="compositionally biased region" description="Low complexity" evidence="1">
    <location>
        <begin position="684"/>
        <end position="693"/>
    </location>
</feature>
<dbReference type="AlphaFoldDB" id="A0A8H5HXV5"/>
<name>A0A8H5HXV5_9AGAR</name>
<organism evidence="2 3">
    <name type="scientific">Collybiopsis confluens</name>
    <dbReference type="NCBI Taxonomy" id="2823264"/>
    <lineage>
        <taxon>Eukaryota</taxon>
        <taxon>Fungi</taxon>
        <taxon>Dikarya</taxon>
        <taxon>Basidiomycota</taxon>
        <taxon>Agaricomycotina</taxon>
        <taxon>Agaricomycetes</taxon>
        <taxon>Agaricomycetidae</taxon>
        <taxon>Agaricales</taxon>
        <taxon>Marasmiineae</taxon>
        <taxon>Omphalotaceae</taxon>
        <taxon>Collybiopsis</taxon>
    </lineage>
</organism>
<dbReference type="GO" id="GO:0005085">
    <property type="term" value="F:guanyl-nucleotide exchange factor activity"/>
    <property type="evidence" value="ECO:0007669"/>
    <property type="project" value="InterPro"/>
</dbReference>